<evidence type="ECO:0000256" key="5">
    <source>
        <dbReference type="ARBA" id="ARBA00023136"/>
    </source>
</evidence>
<organism evidence="8 9">
    <name type="scientific">Microvirga arsenatis</name>
    <dbReference type="NCBI Taxonomy" id="2692265"/>
    <lineage>
        <taxon>Bacteria</taxon>
        <taxon>Pseudomonadati</taxon>
        <taxon>Pseudomonadota</taxon>
        <taxon>Alphaproteobacteria</taxon>
        <taxon>Hyphomicrobiales</taxon>
        <taxon>Methylobacteriaceae</taxon>
        <taxon>Microvirga</taxon>
    </lineage>
</organism>
<dbReference type="InterPro" id="IPR052218">
    <property type="entry name" value="Preflagellin_Peptidase"/>
</dbReference>
<evidence type="ECO:0000259" key="7">
    <source>
        <dbReference type="Pfam" id="PF01478"/>
    </source>
</evidence>
<proteinExistence type="predicted"/>
<dbReference type="InterPro" id="IPR000045">
    <property type="entry name" value="Prepilin_IV_endopep_pep"/>
</dbReference>
<comment type="caution">
    <text evidence="8">The sequence shown here is derived from an EMBL/GenBank/DDBJ whole genome shotgun (WGS) entry which is preliminary data.</text>
</comment>
<accession>A0ABW9YW27</accession>
<evidence type="ECO:0000256" key="1">
    <source>
        <dbReference type="ARBA" id="ARBA00004651"/>
    </source>
</evidence>
<keyword evidence="5 6" id="KW-0472">Membrane</keyword>
<dbReference type="Pfam" id="PF01478">
    <property type="entry name" value="Peptidase_A24"/>
    <property type="match status" value="1"/>
</dbReference>
<dbReference type="Proteomes" id="UP000818323">
    <property type="component" value="Unassembled WGS sequence"/>
</dbReference>
<keyword evidence="4 6" id="KW-1133">Transmembrane helix</keyword>
<dbReference type="EMBL" id="JAAAXJ010000004">
    <property type="protein sequence ID" value="NBJ24541.1"/>
    <property type="molecule type" value="Genomic_DNA"/>
</dbReference>
<keyword evidence="2" id="KW-1003">Cell membrane</keyword>
<evidence type="ECO:0000313" key="9">
    <source>
        <dbReference type="Proteomes" id="UP000818323"/>
    </source>
</evidence>
<dbReference type="PANTHER" id="PTHR36506:SF1">
    <property type="entry name" value="PREFLAGELLIN PEPTIDASE"/>
    <property type="match status" value="1"/>
</dbReference>
<feature type="transmembrane region" description="Helical" evidence="6">
    <location>
        <begin position="59"/>
        <end position="80"/>
    </location>
</feature>
<dbReference type="Gene3D" id="1.20.120.1220">
    <property type="match status" value="1"/>
</dbReference>
<keyword evidence="3 6" id="KW-0812">Transmembrane</keyword>
<comment type="subcellular location">
    <subcellularLocation>
        <location evidence="1">Cell membrane</location>
        <topology evidence="1">Multi-pass membrane protein</topology>
    </subcellularLocation>
</comment>
<protein>
    <submittedName>
        <fullName evidence="8">Peptidase</fullName>
    </submittedName>
</protein>
<feature type="transmembrane region" description="Helical" evidence="6">
    <location>
        <begin position="142"/>
        <end position="160"/>
    </location>
</feature>
<reference evidence="8 9" key="1">
    <citation type="submission" date="2020-01" db="EMBL/GenBank/DDBJ databases">
        <title>Microvirga sp. nov., an arsenate reduction bacterium isolated from Tibet hotspring sediments.</title>
        <authorList>
            <person name="Yuan C.-G."/>
        </authorList>
    </citation>
    <scope>NUCLEOTIDE SEQUENCE [LARGE SCALE GENOMIC DNA]</scope>
    <source>
        <strain evidence="8 9">SYSU G3D203</strain>
    </source>
</reference>
<evidence type="ECO:0000256" key="6">
    <source>
        <dbReference type="SAM" id="Phobius"/>
    </source>
</evidence>
<feature type="transmembrane region" description="Helical" evidence="6">
    <location>
        <begin position="100"/>
        <end position="121"/>
    </location>
</feature>
<evidence type="ECO:0000256" key="3">
    <source>
        <dbReference type="ARBA" id="ARBA00022692"/>
    </source>
</evidence>
<keyword evidence="9" id="KW-1185">Reference proteome</keyword>
<feature type="transmembrane region" description="Helical" evidence="6">
    <location>
        <begin position="31"/>
        <end position="52"/>
    </location>
</feature>
<dbReference type="PANTHER" id="PTHR36506">
    <property type="entry name" value="PREFLAGELLIN PEPTIDASE"/>
    <property type="match status" value="1"/>
</dbReference>
<gene>
    <name evidence="8" type="ORF">GR303_09255</name>
</gene>
<evidence type="ECO:0000256" key="4">
    <source>
        <dbReference type="ARBA" id="ARBA00022989"/>
    </source>
</evidence>
<evidence type="ECO:0000256" key="2">
    <source>
        <dbReference type="ARBA" id="ARBA00022475"/>
    </source>
</evidence>
<feature type="domain" description="Prepilin type IV endopeptidase peptidase" evidence="7">
    <location>
        <begin position="13"/>
        <end position="116"/>
    </location>
</feature>
<name>A0ABW9YW27_9HYPH</name>
<sequence length="170" mass="17764">MISAVAALSASLCFAAAILWAAFMDLTTMKIRNEIIVFLFAVYAALAPLAGFSAVHIGLSAAAAFAVLAGMFLFFALGWIGGGDAKLASAVALWLGADQAPAFILYTALFGGLITLALLQFRTMPLPATCQRMPWVVKLHQSGVGVPYGIAIALAGLLTFTKTPWVLVLS</sequence>
<evidence type="ECO:0000313" key="8">
    <source>
        <dbReference type="EMBL" id="NBJ24541.1"/>
    </source>
</evidence>